<evidence type="ECO:0000313" key="1">
    <source>
        <dbReference type="EMBL" id="KAF2313876.1"/>
    </source>
</evidence>
<comment type="caution">
    <text evidence="1">The sequence shown here is derived from an EMBL/GenBank/DDBJ whole genome shotgun (WGS) entry which is preliminary data.</text>
</comment>
<organism evidence="1 2">
    <name type="scientific">Hevea brasiliensis</name>
    <name type="common">Para rubber tree</name>
    <name type="synonym">Siphonia brasiliensis</name>
    <dbReference type="NCBI Taxonomy" id="3981"/>
    <lineage>
        <taxon>Eukaryota</taxon>
        <taxon>Viridiplantae</taxon>
        <taxon>Streptophyta</taxon>
        <taxon>Embryophyta</taxon>
        <taxon>Tracheophyta</taxon>
        <taxon>Spermatophyta</taxon>
        <taxon>Magnoliopsida</taxon>
        <taxon>eudicotyledons</taxon>
        <taxon>Gunneridae</taxon>
        <taxon>Pentapetalae</taxon>
        <taxon>rosids</taxon>
        <taxon>fabids</taxon>
        <taxon>Malpighiales</taxon>
        <taxon>Euphorbiaceae</taxon>
        <taxon>Crotonoideae</taxon>
        <taxon>Micrandreae</taxon>
        <taxon>Hevea</taxon>
    </lineage>
</organism>
<accession>A0A6A6MNT3</accession>
<dbReference type="AlphaFoldDB" id="A0A6A6MNT3"/>
<dbReference type="EMBL" id="JAAGAX010000005">
    <property type="protein sequence ID" value="KAF2313876.1"/>
    <property type="molecule type" value="Genomic_DNA"/>
</dbReference>
<name>A0A6A6MNT3_HEVBR</name>
<proteinExistence type="predicted"/>
<dbReference type="Proteomes" id="UP000467840">
    <property type="component" value="Chromosome 15"/>
</dbReference>
<gene>
    <name evidence="1" type="ORF">GH714_018505</name>
</gene>
<reference evidence="1 2" key="1">
    <citation type="journal article" date="2020" name="Mol. Plant">
        <title>The Chromosome-Based Rubber Tree Genome Provides New Insights into Spurge Genome Evolution and Rubber Biosynthesis.</title>
        <authorList>
            <person name="Liu J."/>
            <person name="Shi C."/>
            <person name="Shi C.C."/>
            <person name="Li W."/>
            <person name="Zhang Q.J."/>
            <person name="Zhang Y."/>
            <person name="Li K."/>
            <person name="Lu H.F."/>
            <person name="Shi C."/>
            <person name="Zhu S.T."/>
            <person name="Xiao Z.Y."/>
            <person name="Nan H."/>
            <person name="Yue Y."/>
            <person name="Zhu X.G."/>
            <person name="Wu Y."/>
            <person name="Hong X.N."/>
            <person name="Fan G.Y."/>
            <person name="Tong Y."/>
            <person name="Zhang D."/>
            <person name="Mao C.L."/>
            <person name="Liu Y.L."/>
            <person name="Hao S.J."/>
            <person name="Liu W.Q."/>
            <person name="Lv M.Q."/>
            <person name="Zhang H.B."/>
            <person name="Liu Y."/>
            <person name="Hu-Tang G.R."/>
            <person name="Wang J.P."/>
            <person name="Wang J.H."/>
            <person name="Sun Y.H."/>
            <person name="Ni S.B."/>
            <person name="Chen W.B."/>
            <person name="Zhang X.C."/>
            <person name="Jiao Y.N."/>
            <person name="Eichler E.E."/>
            <person name="Li G.H."/>
            <person name="Liu X."/>
            <person name="Gao L.Z."/>
        </authorList>
    </citation>
    <scope>NUCLEOTIDE SEQUENCE [LARGE SCALE GENOMIC DNA]</scope>
    <source>
        <strain evidence="2">cv. GT1</strain>
        <tissue evidence="1">Leaf</tissue>
    </source>
</reference>
<evidence type="ECO:0000313" key="2">
    <source>
        <dbReference type="Proteomes" id="UP000467840"/>
    </source>
</evidence>
<protein>
    <submittedName>
        <fullName evidence="1">Uncharacterized protein</fullName>
    </submittedName>
</protein>
<keyword evidence="2" id="KW-1185">Reference proteome</keyword>
<sequence>MESKREQNRNGPSNQKDVRWHVKKISFRKLDYKGLHYLISGTAGPRGFQLLKNANNRTMIIVWYVKKIALWTCTDGSVSVRRPKRIPAPQERQQPYYDYRVIKVNKAKKEATIMSKEATILWWGGHHGLSQQKGIILIF</sequence>